<proteinExistence type="predicted"/>
<dbReference type="EMBL" id="AC016795">
    <property type="protein sequence ID" value="AAF23195.1"/>
    <property type="molecule type" value="Genomic_DNA"/>
</dbReference>
<dbReference type="AlphaFoldDB" id="Q9SF19"/>
<reference key="1">
    <citation type="journal article" date="2000" name="Nature">
        <title>Sequence and analysis of chromosome 3 of the plant Arabidopsis thaliana.</title>
        <authorList>
            <consortium name="European Union Chromosome 3 Arabidopsis Sequencing Consortium"/>
            <consortium name="Institute for Genomic Research"/>
            <consortium name="Kazusa DNA Research Institute"/>
            <person name="Salanoubat M."/>
            <person name="Lemcke K."/>
            <person name="Rieger M."/>
            <person name="Ansorge W."/>
            <person name="Unseld M."/>
            <person name="Fartmann B."/>
            <person name="Valle G."/>
            <person name="Blocker H."/>
            <person name="Perez-Alonso M."/>
            <person name="Obermaier B."/>
            <person name="Delseny M."/>
            <person name="Boutry M."/>
            <person name="Grivell L.A."/>
            <person name="Mache R."/>
            <person name="Puigdomenech P."/>
            <person name="De Simone V."/>
            <person name="Choisne N."/>
            <person name="Artiguenave F."/>
            <person name="Robert C."/>
            <person name="Brottier P."/>
            <person name="Wincker P."/>
            <person name="Cattolico L."/>
            <person name="Weissenbach J."/>
            <person name="Saurin W."/>
            <person name="Quetier F."/>
            <person name="Schafer M."/>
            <person name="Muller-Auer S."/>
            <person name="Gabel C."/>
            <person name="Fuchs M."/>
            <person name="Benes V."/>
            <person name="Wurmbach E."/>
            <person name="Drzonek H."/>
            <person name="Erfle H."/>
            <person name="Jordan N."/>
            <person name="Bangert S."/>
            <person name="Wiedelmann R."/>
            <person name="Kranz H."/>
            <person name="Voss H."/>
            <person name="Holland R."/>
            <person name="Brandt P."/>
            <person name="Nyakatura G."/>
            <person name="Vezzi A."/>
            <person name="D'Angelo M."/>
            <person name="Pallavicini A."/>
            <person name="Toppo S."/>
            <person name="Simionati B."/>
            <person name="Conrad A."/>
            <person name="Hornischer K."/>
            <person name="Kauer G."/>
            <person name="Lohnert T.H."/>
            <person name="Nordsiek G."/>
            <person name="Reichelt J."/>
            <person name="Scharfe M."/>
            <person name="Schon O."/>
            <person name="Bargues M."/>
            <person name="Terol J."/>
            <person name="Climent J."/>
            <person name="Navarro P."/>
            <person name="Collado C."/>
            <person name="Perez-Perez A."/>
            <person name="Ottenwalder B."/>
            <person name="Duchemin D."/>
            <person name="Cooke R."/>
            <person name="Laudie M."/>
            <person name="Berger-Llauro C."/>
            <person name="Purnelle B."/>
            <person name="Masuy D."/>
            <person name="de Haan M."/>
            <person name="Maarse A.C."/>
            <person name="Alcaraz J.P."/>
            <person name="Cottet A."/>
            <person name="Casacuberta E."/>
            <person name="Monfort A."/>
            <person name="Argiriou A."/>
            <person name="flores M."/>
            <person name="Liguori R."/>
            <person name="Vitale D."/>
            <person name="Mannhaupt G."/>
            <person name="Haase D."/>
            <person name="Schoof H."/>
            <person name="Rudd S."/>
            <person name="Zaccaria P."/>
            <person name="Mewes H.W."/>
            <person name="Mayer K.F."/>
            <person name="Kaul S."/>
            <person name="Town C.D."/>
            <person name="Koo H.L."/>
            <person name="Tallon L.J."/>
            <person name="Jenkins J."/>
            <person name="Rooney T."/>
            <person name="Rizzo M."/>
            <person name="Walts A."/>
            <person name="Utterback T."/>
            <person name="Fujii C.Y."/>
            <person name="Shea T.P."/>
            <person name="Creasy T.H."/>
            <person name="Haas B."/>
            <person name="Maiti R."/>
            <person name="Wu D."/>
            <person name="Peterson J."/>
            <person name="Van Aken S."/>
            <person name="Pai G."/>
            <person name="Militscher J."/>
            <person name="Sellers P."/>
            <person name="Gill J.E."/>
            <person name="Feldblyum T.V."/>
            <person name="Preuss D."/>
            <person name="Lin X."/>
            <person name="Nierman W.C."/>
            <person name="Salzberg S.L."/>
            <person name="White O."/>
            <person name="Venter J.C."/>
            <person name="Fraser C.M."/>
            <person name="Kaneko T."/>
            <person name="Nakamura Y."/>
            <person name="Sato S."/>
            <person name="Kato T."/>
            <person name="Asamizu E."/>
            <person name="Sasamoto S."/>
            <person name="Kimura T."/>
            <person name="Idesawa K."/>
            <person name="Kawashima K."/>
            <person name="Kishida Y."/>
            <person name="Kiyokawa C."/>
            <person name="Kohara M."/>
            <person name="Matsumoto M."/>
            <person name="Matsuno A."/>
            <person name="Muraki A."/>
            <person name="Nakayama S."/>
            <person name="Nakazaki N."/>
            <person name="Shinpo S."/>
            <person name="Takeuchi C."/>
            <person name="Wada T."/>
            <person name="Watanabe A."/>
            <person name="Yamada M."/>
            <person name="Yasuda M."/>
            <person name="Tabata S."/>
        </authorList>
    </citation>
    <scope>NUCLEOTIDE SEQUENCE [LARGE SCALE GENOMIC DNA]</scope>
    <source>
        <strain>cv. Columbia</strain>
    </source>
</reference>
<organism evidence="1">
    <name type="scientific">Arabidopsis thaliana</name>
    <name type="common">Mouse-ear cress</name>
    <dbReference type="NCBI Taxonomy" id="3702"/>
    <lineage>
        <taxon>Eukaryota</taxon>
        <taxon>Viridiplantae</taxon>
        <taxon>Streptophyta</taxon>
        <taxon>Embryophyta</taxon>
        <taxon>Tracheophyta</taxon>
        <taxon>Spermatophyta</taxon>
        <taxon>Magnoliopsida</taxon>
        <taxon>eudicotyledons</taxon>
        <taxon>Gunneridae</taxon>
        <taxon>Pentapetalae</taxon>
        <taxon>rosids</taxon>
        <taxon>malvids</taxon>
        <taxon>Brassicales</taxon>
        <taxon>Brassicaceae</taxon>
        <taxon>Camelineae</taxon>
        <taxon>Arabidopsis</taxon>
    </lineage>
</organism>
<protein>
    <submittedName>
        <fullName evidence="1">F26K24.8 protein</fullName>
    </submittedName>
</protein>
<gene>
    <name evidence="1" type="primary">F26K24.8</name>
</gene>
<accession>Q9SF19</accession>
<name>Q9SF19_ARATH</name>
<sequence>MRTNRAETGGTRGIDGKECDLIDFRSEHGDLRVSVEREMAMIAGRVLNGFGSICTEERIFRSEGNAESESIADRNSRI</sequence>
<reference evidence="1" key="2">
    <citation type="submission" date="2001-01" db="EMBL/GenBank/DDBJ databases">
        <title>Arabidopsis thaliana chromosome III BAC F26K24 genomic sequence.</title>
        <authorList>
            <person name="Lin X."/>
            <person name="Kaul S."/>
            <person name="Town C.D."/>
            <person name="Benito M.-I."/>
            <person name="Creasy T.H."/>
            <person name="Haas B."/>
            <person name="Ronning C.M."/>
            <person name="Koo H."/>
            <person name="Fujii C.Y."/>
            <person name="Utterback T.R."/>
            <person name="Barnstead M.E."/>
            <person name="Bowman C.L."/>
            <person name="White O."/>
            <person name="Nierman W.C."/>
            <person name="Fraser C.M."/>
        </authorList>
    </citation>
    <scope>NUCLEOTIDE SEQUENCE</scope>
</reference>
<evidence type="ECO:0000313" key="1">
    <source>
        <dbReference type="EMBL" id="AAF23195.1"/>
    </source>
</evidence>